<gene>
    <name evidence="4" type="ORF">IHE50_00735</name>
</gene>
<dbReference type="PROSITE" id="PS51146">
    <property type="entry name" value="KAIC"/>
    <property type="match status" value="1"/>
</dbReference>
<dbReference type="CDD" id="cd01124">
    <property type="entry name" value="KaiC-like"/>
    <property type="match status" value="1"/>
</dbReference>
<dbReference type="InterPro" id="IPR014774">
    <property type="entry name" value="KaiC-like_dom"/>
</dbReference>
<dbReference type="GO" id="GO:0005524">
    <property type="term" value="F:ATP binding"/>
    <property type="evidence" value="ECO:0007669"/>
    <property type="project" value="UniProtKB-KW"/>
</dbReference>
<dbReference type="InterPro" id="IPR010624">
    <property type="entry name" value="KaiC_dom"/>
</dbReference>
<reference evidence="4 5" key="1">
    <citation type="submission" date="2020-09" db="EMBL/GenBank/DDBJ databases">
        <title>Genomic characterization of a novel Parvarchaeota family in acid mine drainage sediments.</title>
        <authorList>
            <person name="Luo Z.-H."/>
        </authorList>
    </citation>
    <scope>NUCLEOTIDE SEQUENCE [LARGE SCALE GENOMIC DNA]</scope>
    <source>
        <strain evidence="4">TL1-5_bins.178</strain>
    </source>
</reference>
<dbReference type="EMBL" id="JADFAQ010000014">
    <property type="protein sequence ID" value="MBE5727928.1"/>
    <property type="molecule type" value="Genomic_DNA"/>
</dbReference>
<dbReference type="SUPFAM" id="SSF52540">
    <property type="entry name" value="P-loop containing nucleoside triphosphate hydrolases"/>
    <property type="match status" value="1"/>
</dbReference>
<protein>
    <submittedName>
        <fullName evidence="4">AAA family ATPase</fullName>
    </submittedName>
</protein>
<dbReference type="Gene3D" id="3.40.50.300">
    <property type="entry name" value="P-loop containing nucleotide triphosphate hydrolases"/>
    <property type="match status" value="1"/>
</dbReference>
<evidence type="ECO:0000313" key="5">
    <source>
        <dbReference type="Proteomes" id="UP000763484"/>
    </source>
</evidence>
<dbReference type="AlphaFoldDB" id="A0A8T3V0H5"/>
<accession>A0A8T3V0H5</accession>
<evidence type="ECO:0000259" key="3">
    <source>
        <dbReference type="PROSITE" id="PS51146"/>
    </source>
</evidence>
<organism evidence="4 5">
    <name type="scientific">Candidatus Acidifodinimicrobium mancum</name>
    <dbReference type="NCBI Taxonomy" id="2898728"/>
    <lineage>
        <taxon>Archaea</taxon>
        <taxon>Candidatus Parvarchaeota</taxon>
        <taxon>Candidatus Acidifodinimicrobiaceae</taxon>
        <taxon>Candidatus Acidifodinimicrobium</taxon>
    </lineage>
</organism>
<dbReference type="PANTHER" id="PTHR43637">
    <property type="entry name" value="UPF0273 PROTEIN TM_0370"/>
    <property type="match status" value="1"/>
</dbReference>
<evidence type="ECO:0000256" key="2">
    <source>
        <dbReference type="ARBA" id="ARBA00022840"/>
    </source>
</evidence>
<keyword evidence="1" id="KW-0547">Nucleotide-binding</keyword>
<keyword evidence="2" id="KW-0067">ATP-binding</keyword>
<dbReference type="Pfam" id="PF06745">
    <property type="entry name" value="ATPase"/>
    <property type="match status" value="1"/>
</dbReference>
<feature type="domain" description="KaiC" evidence="3">
    <location>
        <begin position="4"/>
        <end position="220"/>
    </location>
</feature>
<name>A0A8T3V0H5_9ARCH</name>
<comment type="caution">
    <text evidence="4">The sequence shown here is derived from an EMBL/GenBank/DDBJ whole genome shotgun (WGS) entry which is preliminary data.</text>
</comment>
<evidence type="ECO:0000313" key="4">
    <source>
        <dbReference type="EMBL" id="MBE5727928.1"/>
    </source>
</evidence>
<proteinExistence type="predicted"/>
<dbReference type="InterPro" id="IPR027417">
    <property type="entry name" value="P-loop_NTPase"/>
</dbReference>
<dbReference type="Proteomes" id="UP000763484">
    <property type="component" value="Unassembled WGS sequence"/>
</dbReference>
<sequence>MVVERIKTGIYGLDEKIEGGFEKGSVITVLGGPGAGKSIIGMQFLHHGAKNGENGLYYSFEESRDDIIKDMEVIGLDPKDLIKQNKLSVVSASPVDFEYLPIIDSIKKDNIKRLVIDSLSTIYMYFENNSKFRRFLLDLVNSLKEIGVTTIMTDEQSQGTGENEIMFFSGEYLSDAVIKLYYSGLGGEYDRSMQIIKMRRTNNERSVIPMKIGQGGVYLR</sequence>
<evidence type="ECO:0000256" key="1">
    <source>
        <dbReference type="ARBA" id="ARBA00022741"/>
    </source>
</evidence>